<dbReference type="InterPro" id="IPR050123">
    <property type="entry name" value="Prok_molybdopt-oxidoreductase"/>
</dbReference>
<dbReference type="Pfam" id="PF00384">
    <property type="entry name" value="Molybdopterin"/>
    <property type="match status" value="1"/>
</dbReference>
<dbReference type="GO" id="GO:0022904">
    <property type="term" value="P:respiratory electron transport chain"/>
    <property type="evidence" value="ECO:0007669"/>
    <property type="project" value="TreeGrafter"/>
</dbReference>
<dbReference type="GO" id="GO:0003954">
    <property type="term" value="F:NADH dehydrogenase activity"/>
    <property type="evidence" value="ECO:0007669"/>
    <property type="project" value="TreeGrafter"/>
</dbReference>
<dbReference type="InterPro" id="IPR006656">
    <property type="entry name" value="Mopterin_OxRdtase"/>
</dbReference>
<keyword evidence="3" id="KW-0560">Oxidoreductase</keyword>
<keyword evidence="5" id="KW-0411">Iron-sulfur</keyword>
<gene>
    <name evidence="7" type="ORF">S03H2_70076</name>
</gene>
<organism evidence="7">
    <name type="scientific">marine sediment metagenome</name>
    <dbReference type="NCBI Taxonomy" id="412755"/>
    <lineage>
        <taxon>unclassified sequences</taxon>
        <taxon>metagenomes</taxon>
        <taxon>ecological metagenomes</taxon>
    </lineage>
</organism>
<dbReference type="PANTHER" id="PTHR43105:SF14">
    <property type="entry name" value="FORMATE DEHYDROGENASE H"/>
    <property type="match status" value="1"/>
</dbReference>
<dbReference type="GO" id="GO:0051539">
    <property type="term" value="F:4 iron, 4 sulfur cluster binding"/>
    <property type="evidence" value="ECO:0007669"/>
    <property type="project" value="UniProtKB-KW"/>
</dbReference>
<keyword evidence="2" id="KW-0479">Metal-binding</keyword>
<dbReference type="GO" id="GO:0046872">
    <property type="term" value="F:metal ion binding"/>
    <property type="evidence" value="ECO:0007669"/>
    <property type="project" value="UniProtKB-KW"/>
</dbReference>
<dbReference type="EMBL" id="BARU01046462">
    <property type="protein sequence ID" value="GAI01909.1"/>
    <property type="molecule type" value="Genomic_DNA"/>
</dbReference>
<keyword evidence="1" id="KW-0004">4Fe-4S</keyword>
<evidence type="ECO:0000256" key="5">
    <source>
        <dbReference type="ARBA" id="ARBA00023014"/>
    </source>
</evidence>
<dbReference type="PANTHER" id="PTHR43105">
    <property type="entry name" value="RESPIRATORY NITRATE REDUCTASE"/>
    <property type="match status" value="1"/>
</dbReference>
<dbReference type="SMART" id="SM00926">
    <property type="entry name" value="Molybdop_Fe4S4"/>
    <property type="match status" value="1"/>
</dbReference>
<reference evidence="7" key="1">
    <citation type="journal article" date="2014" name="Front. Microbiol.">
        <title>High frequency of phylogenetically diverse reductive dehalogenase-homologous genes in deep subseafloor sedimentary metagenomes.</title>
        <authorList>
            <person name="Kawai M."/>
            <person name="Futagami T."/>
            <person name="Toyoda A."/>
            <person name="Takaki Y."/>
            <person name="Nishi S."/>
            <person name="Hori S."/>
            <person name="Arai W."/>
            <person name="Tsubouchi T."/>
            <person name="Morono Y."/>
            <person name="Uchiyama I."/>
            <person name="Ito T."/>
            <person name="Fujiyama A."/>
            <person name="Inagaki F."/>
            <person name="Takami H."/>
        </authorList>
    </citation>
    <scope>NUCLEOTIDE SEQUENCE</scope>
    <source>
        <strain evidence="7">Expedition CK06-06</strain>
    </source>
</reference>
<dbReference type="GO" id="GO:0016020">
    <property type="term" value="C:membrane"/>
    <property type="evidence" value="ECO:0007669"/>
    <property type="project" value="TreeGrafter"/>
</dbReference>
<evidence type="ECO:0000256" key="1">
    <source>
        <dbReference type="ARBA" id="ARBA00022485"/>
    </source>
</evidence>
<feature type="non-terminal residue" evidence="7">
    <location>
        <position position="1"/>
    </location>
</feature>
<evidence type="ECO:0000256" key="2">
    <source>
        <dbReference type="ARBA" id="ARBA00022723"/>
    </source>
</evidence>
<comment type="caution">
    <text evidence="7">The sequence shown here is derived from an EMBL/GenBank/DDBJ whole genome shotgun (WGS) entry which is preliminary data.</text>
</comment>
<dbReference type="Gene3D" id="3.30.200.210">
    <property type="match status" value="1"/>
</dbReference>
<proteinExistence type="predicted"/>
<dbReference type="AlphaFoldDB" id="X1M6B6"/>
<feature type="domain" description="4Fe-4S Mo/W bis-MGD-type" evidence="6">
    <location>
        <begin position="23"/>
        <end position="79"/>
    </location>
</feature>
<name>X1M6B6_9ZZZZ</name>
<evidence type="ECO:0000256" key="3">
    <source>
        <dbReference type="ARBA" id="ARBA00023002"/>
    </source>
</evidence>
<dbReference type="Pfam" id="PF04879">
    <property type="entry name" value="Molybdop_Fe4S4"/>
    <property type="match status" value="1"/>
</dbReference>
<protein>
    <recommendedName>
        <fullName evidence="6">4Fe-4S Mo/W bis-MGD-type domain-containing protein</fullName>
    </recommendedName>
</protein>
<evidence type="ECO:0000313" key="7">
    <source>
        <dbReference type="EMBL" id="GAI01909.1"/>
    </source>
</evidence>
<dbReference type="SUPFAM" id="SSF53706">
    <property type="entry name" value="Formate dehydrogenase/DMSO reductase, domains 1-3"/>
    <property type="match status" value="1"/>
</dbReference>
<accession>X1M6B6</accession>
<dbReference type="PROSITE" id="PS51669">
    <property type="entry name" value="4FE4S_MOW_BIS_MGD"/>
    <property type="match status" value="1"/>
</dbReference>
<keyword evidence="4" id="KW-0408">Iron</keyword>
<evidence type="ECO:0000256" key="4">
    <source>
        <dbReference type="ARBA" id="ARBA00023004"/>
    </source>
</evidence>
<feature type="non-terminal residue" evidence="7">
    <location>
        <position position="127"/>
    </location>
</feature>
<sequence>KEVGQVQFPPQPERGIRYGDLPDERAKTICPLCSMGCELKIDLKRQKILGSKPSDEGAVNEGQACVKGRFLIKDVVHSPRRILKPLVRVNKELEEASWEEALDFVAQRLKKFKGKKIALIASPQVSC</sequence>
<dbReference type="InterPro" id="IPR006963">
    <property type="entry name" value="Mopterin_OxRdtase_4Fe-4S_dom"/>
</dbReference>
<evidence type="ECO:0000259" key="6">
    <source>
        <dbReference type="PROSITE" id="PS51669"/>
    </source>
</evidence>